<dbReference type="InterPro" id="IPR003656">
    <property type="entry name" value="Znf_BED"/>
</dbReference>
<dbReference type="AlphaFoldDB" id="A0AAV0UD85"/>
<keyword evidence="5" id="KW-0805">Transcription regulation</keyword>
<evidence type="ECO:0000256" key="2">
    <source>
        <dbReference type="ARBA" id="ARBA00022723"/>
    </source>
</evidence>
<dbReference type="GO" id="GO:0003677">
    <property type="term" value="F:DNA binding"/>
    <property type="evidence" value="ECO:0007669"/>
    <property type="project" value="InterPro"/>
</dbReference>
<dbReference type="PANTHER" id="PTHR46481">
    <property type="entry name" value="ZINC FINGER BED DOMAIN-CONTAINING PROTEIN 4"/>
    <property type="match status" value="1"/>
</dbReference>
<dbReference type="PROSITE" id="PS50808">
    <property type="entry name" value="ZF_BED"/>
    <property type="match status" value="1"/>
</dbReference>
<dbReference type="SUPFAM" id="SSF53098">
    <property type="entry name" value="Ribonuclease H-like"/>
    <property type="match status" value="1"/>
</dbReference>
<keyword evidence="7" id="KW-0539">Nucleus</keyword>
<dbReference type="PANTHER" id="PTHR46481:SF10">
    <property type="entry name" value="ZINC FINGER BED DOMAIN-CONTAINING PROTEIN 39"/>
    <property type="match status" value="1"/>
</dbReference>
<keyword evidence="4" id="KW-0862">Zinc</keyword>
<evidence type="ECO:0000256" key="8">
    <source>
        <dbReference type="PROSITE-ProRule" id="PRU00027"/>
    </source>
</evidence>
<dbReference type="InterPro" id="IPR012337">
    <property type="entry name" value="RNaseH-like_sf"/>
</dbReference>
<accession>A0AAV0UD85</accession>
<keyword evidence="12" id="KW-1185">Reference proteome</keyword>
<evidence type="ECO:0000256" key="6">
    <source>
        <dbReference type="ARBA" id="ARBA00023163"/>
    </source>
</evidence>
<name>A0AAV0UD85_HYABA</name>
<feature type="region of interest" description="Disordered" evidence="9">
    <location>
        <begin position="57"/>
        <end position="101"/>
    </location>
</feature>
<evidence type="ECO:0000259" key="10">
    <source>
        <dbReference type="PROSITE" id="PS50808"/>
    </source>
</evidence>
<feature type="domain" description="BED-type" evidence="10">
    <location>
        <begin position="3"/>
        <end position="52"/>
    </location>
</feature>
<dbReference type="GO" id="GO:0005634">
    <property type="term" value="C:nucleus"/>
    <property type="evidence" value="ECO:0007669"/>
    <property type="project" value="UniProtKB-SubCell"/>
</dbReference>
<proteinExistence type="predicted"/>
<evidence type="ECO:0000256" key="7">
    <source>
        <dbReference type="ARBA" id="ARBA00023242"/>
    </source>
</evidence>
<feature type="compositionally biased region" description="Low complexity" evidence="9">
    <location>
        <begin position="87"/>
        <end position="101"/>
    </location>
</feature>
<keyword evidence="2" id="KW-0479">Metal-binding</keyword>
<dbReference type="Proteomes" id="UP001162031">
    <property type="component" value="Unassembled WGS sequence"/>
</dbReference>
<evidence type="ECO:0000256" key="5">
    <source>
        <dbReference type="ARBA" id="ARBA00023015"/>
    </source>
</evidence>
<comment type="caution">
    <text evidence="11">The sequence shown here is derived from an EMBL/GenBank/DDBJ whole genome shotgun (WGS) entry which is preliminary data.</text>
</comment>
<organism evidence="11 12">
    <name type="scientific">Hyaloperonospora brassicae</name>
    <name type="common">Brassica downy mildew</name>
    <name type="synonym">Peronospora brassicae</name>
    <dbReference type="NCBI Taxonomy" id="162125"/>
    <lineage>
        <taxon>Eukaryota</taxon>
        <taxon>Sar</taxon>
        <taxon>Stramenopiles</taxon>
        <taxon>Oomycota</taxon>
        <taxon>Peronosporomycetes</taxon>
        <taxon>Peronosporales</taxon>
        <taxon>Peronosporaceae</taxon>
        <taxon>Hyaloperonospora</taxon>
    </lineage>
</organism>
<keyword evidence="3 8" id="KW-0863">Zinc-finger</keyword>
<evidence type="ECO:0000256" key="9">
    <source>
        <dbReference type="SAM" id="MobiDB-lite"/>
    </source>
</evidence>
<dbReference type="GO" id="GO:0008270">
    <property type="term" value="F:zinc ion binding"/>
    <property type="evidence" value="ECO:0007669"/>
    <property type="project" value="UniProtKB-KW"/>
</dbReference>
<feature type="region of interest" description="Disordered" evidence="9">
    <location>
        <begin position="591"/>
        <end position="610"/>
    </location>
</feature>
<protein>
    <recommendedName>
        <fullName evidence="10">BED-type domain-containing protein</fullName>
    </recommendedName>
</protein>
<comment type="subcellular location">
    <subcellularLocation>
        <location evidence="1">Nucleus</location>
    </subcellularLocation>
</comment>
<evidence type="ECO:0000256" key="1">
    <source>
        <dbReference type="ARBA" id="ARBA00004123"/>
    </source>
</evidence>
<evidence type="ECO:0000313" key="12">
    <source>
        <dbReference type="Proteomes" id="UP001162031"/>
    </source>
</evidence>
<keyword evidence="6" id="KW-0804">Transcription</keyword>
<dbReference type="Pfam" id="PF02892">
    <property type="entry name" value="zf-BED"/>
    <property type="match status" value="1"/>
</dbReference>
<dbReference type="InterPro" id="IPR052035">
    <property type="entry name" value="ZnF_BED_domain_contain"/>
</dbReference>
<evidence type="ECO:0000256" key="3">
    <source>
        <dbReference type="ARBA" id="ARBA00022771"/>
    </source>
</evidence>
<dbReference type="EMBL" id="CANTFL010001207">
    <property type="protein sequence ID" value="CAI5733698.1"/>
    <property type="molecule type" value="Genomic_DNA"/>
</dbReference>
<reference evidence="11" key="1">
    <citation type="submission" date="2022-12" db="EMBL/GenBank/DDBJ databases">
        <authorList>
            <person name="Webb A."/>
        </authorList>
    </citation>
    <scope>NUCLEOTIDE SEQUENCE</scope>
    <source>
        <strain evidence="11">Hp1</strain>
    </source>
</reference>
<gene>
    <name evidence="11" type="ORF">HBR001_LOCUS5927</name>
</gene>
<evidence type="ECO:0000313" key="11">
    <source>
        <dbReference type="EMBL" id="CAI5733698.1"/>
    </source>
</evidence>
<sequence length="610" mass="66589">MPRPASAVWVHFSKELPTKRATCNYCGRNMCGLVLRMRTHLARKCPSCPEPIQTAMRVDSRRLSSPSAPVAKRPRASSDHHSPIQSPRYAPGPNPAAAAPATAKAVLDDATDLDGCVARALFEAGAPVTTVEHASFVQLCKRLKPTYTVPSALTLSTAVLDREYALVQAHVRAHVADAVALGLESSWPAAPTHLFVSCWKLGTPTAVDVRGVAKESSTGTQHGALTCNGRVDVMESLLTHATTTRLSVVVTDTTDSMLQAARDLQQKHPAVTFLPSCSYTMAAMMTEIVALPAVASTLATCNDLARFFAQDSLARHAIARVLASNQTRGMTAPWGDDPSDASPSAQLECLFATERNRYAMDILVADAKDPLCNMHAPVKERVTSLGFWKQVSTLTGLFEPFLDILKTFESTPPLLSTFYHEFTQLWTHVLVDQYGSLATKVRRLMSEYWQKLQHPAMYTAYLLDPRYPPSSLSGEATSEALAYIKRAAKAEVYKTIVDELTRFTARIGLFADDAIWESAQQCSPLHWWKGFIGGSCPNLQSVALRTLGYPTTSGLFGAKRRTFEQILTMNAKHMDEGQAIKTAVMHANSNLVSQAEDGTPDATRKDKKVP</sequence>
<evidence type="ECO:0000256" key="4">
    <source>
        <dbReference type="ARBA" id="ARBA00022833"/>
    </source>
</evidence>